<evidence type="ECO:0000256" key="3">
    <source>
        <dbReference type="ARBA" id="ARBA00018719"/>
    </source>
</evidence>
<feature type="disulfide bond" description="Redox-active" evidence="11">
    <location>
        <begin position="345"/>
        <end position="348"/>
    </location>
</feature>
<proteinExistence type="inferred from homology"/>
<dbReference type="NCBIfam" id="TIGR03140">
    <property type="entry name" value="AhpF"/>
    <property type="match status" value="1"/>
</dbReference>
<comment type="cofactor">
    <cofactor evidence="10">
        <name>FAD</name>
        <dbReference type="ChEBI" id="CHEBI:57692"/>
    </cofactor>
    <text evidence="10">Binds 1 FAD per subunit.</text>
</comment>
<comment type="subunit">
    <text evidence="2">Homodimer.</text>
</comment>
<dbReference type="OrthoDB" id="9806179at2"/>
<evidence type="ECO:0000256" key="5">
    <source>
        <dbReference type="ARBA" id="ARBA00022827"/>
    </source>
</evidence>
<dbReference type="GO" id="GO:0102039">
    <property type="term" value="F:NADH-dependent peroxiredoxin activity"/>
    <property type="evidence" value="ECO:0007669"/>
    <property type="project" value="InterPro"/>
</dbReference>
<evidence type="ECO:0000256" key="9">
    <source>
        <dbReference type="ARBA" id="ARBA00023284"/>
    </source>
</evidence>
<dbReference type="CDD" id="cd02974">
    <property type="entry name" value="AhpF_NTD_N"/>
    <property type="match status" value="1"/>
</dbReference>
<evidence type="ECO:0000256" key="2">
    <source>
        <dbReference type="ARBA" id="ARBA00011738"/>
    </source>
</evidence>
<feature type="binding site" evidence="10">
    <location>
        <begin position="478"/>
        <end position="488"/>
    </location>
    <ligand>
        <name>FAD</name>
        <dbReference type="ChEBI" id="CHEBI:57692"/>
    </ligand>
</feature>
<evidence type="ECO:0000313" key="15">
    <source>
        <dbReference type="Proteomes" id="UP000321464"/>
    </source>
</evidence>
<evidence type="ECO:0000256" key="8">
    <source>
        <dbReference type="ARBA" id="ARBA00023157"/>
    </source>
</evidence>
<gene>
    <name evidence="14" type="ORF">NSE01_00640</name>
</gene>
<dbReference type="SUPFAM" id="SSF51905">
    <property type="entry name" value="FAD/NAD(P)-binding domain"/>
    <property type="match status" value="1"/>
</dbReference>
<dbReference type="SUPFAM" id="SSF52833">
    <property type="entry name" value="Thioredoxin-like"/>
    <property type="match status" value="2"/>
</dbReference>
<dbReference type="PROSITE" id="PS00573">
    <property type="entry name" value="PYRIDINE_REDOX_2"/>
    <property type="match status" value="1"/>
</dbReference>
<feature type="domain" description="Thioredoxin-like fold" evidence="13">
    <location>
        <begin position="126"/>
        <end position="195"/>
    </location>
</feature>
<dbReference type="InterPro" id="IPR044141">
    <property type="entry name" value="AhpF_NTD_C"/>
</dbReference>
<dbReference type="GO" id="GO:0000302">
    <property type="term" value="P:response to reactive oxygen species"/>
    <property type="evidence" value="ECO:0007669"/>
    <property type="project" value="InterPro"/>
</dbReference>
<dbReference type="PIRSF" id="PIRSF000238">
    <property type="entry name" value="AhpF"/>
    <property type="match status" value="1"/>
</dbReference>
<feature type="binding site" evidence="10">
    <location>
        <begin position="357"/>
        <end position="371"/>
    </location>
    <ligand>
        <name>NAD(+)</name>
        <dbReference type="ChEBI" id="CHEBI:57540"/>
    </ligand>
</feature>
<feature type="binding site" evidence="10">
    <location>
        <begin position="215"/>
        <end position="230"/>
    </location>
    <ligand>
        <name>FAD</name>
        <dbReference type="ChEBI" id="CHEBI:57692"/>
    </ligand>
</feature>
<organism evidence="14 15">
    <name type="scientific">Novosphingobium sediminis</name>
    <dbReference type="NCBI Taxonomy" id="707214"/>
    <lineage>
        <taxon>Bacteria</taxon>
        <taxon>Pseudomonadati</taxon>
        <taxon>Pseudomonadota</taxon>
        <taxon>Alphaproteobacteria</taxon>
        <taxon>Sphingomonadales</taxon>
        <taxon>Sphingomonadaceae</taxon>
        <taxon>Novosphingobium</taxon>
    </lineage>
</organism>
<dbReference type="GO" id="GO:0050660">
    <property type="term" value="F:flavin adenine dinucleotide binding"/>
    <property type="evidence" value="ECO:0007669"/>
    <property type="project" value="InterPro"/>
</dbReference>
<accession>A0A512AEW0</accession>
<keyword evidence="7 10" id="KW-0520">NAD</keyword>
<dbReference type="InterPro" id="IPR050097">
    <property type="entry name" value="Ferredoxin-NADP_redctase_2"/>
</dbReference>
<evidence type="ECO:0000256" key="7">
    <source>
        <dbReference type="ARBA" id="ARBA00023027"/>
    </source>
</evidence>
<dbReference type="GO" id="GO:0032991">
    <property type="term" value="C:protein-containing complex"/>
    <property type="evidence" value="ECO:0007669"/>
    <property type="project" value="UniProtKB-ARBA"/>
</dbReference>
<keyword evidence="10" id="KW-0521">NADP</keyword>
<comment type="caution">
    <text evidence="14">The sequence shown here is derived from an EMBL/GenBank/DDBJ whole genome shotgun (WGS) entry which is preliminary data.</text>
</comment>
<evidence type="ECO:0000256" key="11">
    <source>
        <dbReference type="PIRSR" id="PIRSR000238-2"/>
    </source>
</evidence>
<dbReference type="AlphaFoldDB" id="A0A512AEW0"/>
<comment type="similarity">
    <text evidence="1">Belongs to the class-II pyridine nucleotide-disulfide oxidoreductase family.</text>
</comment>
<protein>
    <recommendedName>
        <fullName evidence="3">Thioredoxin reductase</fullName>
    </recommendedName>
</protein>
<keyword evidence="8 11" id="KW-1015">Disulfide bond</keyword>
<dbReference type="Gene3D" id="3.50.50.60">
    <property type="entry name" value="FAD/NAD(P)-binding domain"/>
    <property type="match status" value="2"/>
</dbReference>
<dbReference type="PRINTS" id="PR00368">
    <property type="entry name" value="FADPNR"/>
</dbReference>
<dbReference type="InterPro" id="IPR036188">
    <property type="entry name" value="FAD/NAD-bd_sf"/>
</dbReference>
<dbReference type="InterPro" id="IPR023753">
    <property type="entry name" value="FAD/NAD-binding_dom"/>
</dbReference>
<dbReference type="PANTHER" id="PTHR48105">
    <property type="entry name" value="THIOREDOXIN REDUCTASE 1-RELATED-RELATED"/>
    <property type="match status" value="1"/>
</dbReference>
<reference evidence="14 15" key="1">
    <citation type="submission" date="2019-07" db="EMBL/GenBank/DDBJ databases">
        <title>Whole genome shotgun sequence of Novosphingobium sediminis NBRC 106119.</title>
        <authorList>
            <person name="Hosoyama A."/>
            <person name="Uohara A."/>
            <person name="Ohji S."/>
            <person name="Ichikawa N."/>
        </authorList>
    </citation>
    <scope>NUCLEOTIDE SEQUENCE [LARGE SCALE GENOMIC DNA]</scope>
    <source>
        <strain evidence="14 15">NBRC 106119</strain>
    </source>
</reference>
<dbReference type="GO" id="GO:0051287">
    <property type="term" value="F:NAD binding"/>
    <property type="evidence" value="ECO:0007669"/>
    <property type="project" value="InterPro"/>
</dbReference>
<evidence type="ECO:0000256" key="4">
    <source>
        <dbReference type="ARBA" id="ARBA00022630"/>
    </source>
</evidence>
<evidence type="ECO:0000256" key="10">
    <source>
        <dbReference type="PIRSR" id="PIRSR000238-1"/>
    </source>
</evidence>
<dbReference type="PROSITE" id="PS51354">
    <property type="entry name" value="GLUTAREDOXIN_2"/>
    <property type="match status" value="1"/>
</dbReference>
<dbReference type="InterPro" id="IPR012336">
    <property type="entry name" value="Thioredoxin-like_fold"/>
</dbReference>
<keyword evidence="4" id="KW-0285">Flavoprotein</keyword>
<dbReference type="Gene3D" id="3.40.30.80">
    <property type="match status" value="1"/>
</dbReference>
<keyword evidence="15" id="KW-1185">Reference proteome</keyword>
<evidence type="ECO:0000313" key="14">
    <source>
        <dbReference type="EMBL" id="GEN98231.1"/>
    </source>
</evidence>
<evidence type="ECO:0000259" key="13">
    <source>
        <dbReference type="Pfam" id="PF13192"/>
    </source>
</evidence>
<dbReference type="InterPro" id="IPR036249">
    <property type="entry name" value="Thioredoxin-like_sf"/>
</dbReference>
<dbReference type="PRINTS" id="PR00469">
    <property type="entry name" value="PNDRDTASEII"/>
</dbReference>
<dbReference type="InterPro" id="IPR012081">
    <property type="entry name" value="Alkyl_hydroperoxide_Rdtase_suF"/>
</dbReference>
<dbReference type="Pfam" id="PF13192">
    <property type="entry name" value="Thioredoxin_3"/>
    <property type="match status" value="1"/>
</dbReference>
<name>A0A512AEW0_9SPHN</name>
<dbReference type="FunFam" id="3.50.50.60:FF:000007">
    <property type="entry name" value="Alkyl hydroperoxide reductase, F subunit"/>
    <property type="match status" value="1"/>
</dbReference>
<evidence type="ECO:0000259" key="12">
    <source>
        <dbReference type="Pfam" id="PF07992"/>
    </source>
</evidence>
<dbReference type="GO" id="GO:0016668">
    <property type="term" value="F:oxidoreductase activity, acting on a sulfur group of donors, NAD(P) as acceptor"/>
    <property type="evidence" value="ECO:0007669"/>
    <property type="project" value="UniProtKB-ARBA"/>
</dbReference>
<dbReference type="Pfam" id="PF07992">
    <property type="entry name" value="Pyr_redox_2"/>
    <property type="match status" value="1"/>
</dbReference>
<sequence length="518" mass="54889">MSLLDAATTAQLKTYLGNLRRPIELVASLGEGQKSADTKSLVEEIAALSDKVTARFDGTDARKPSFAIGAAGEAARVTFAGLPLGHEFTSLILALLHVGGHPPKEEAELLDTVRGLEGPLHFETFFSLTCQNCPDVVQSLNIMAALNPEITHVAIDGALFQDEVERRKIMAVPQVFLNGEPFGQGRMDLAQIVAKIDTGAVARAAEKIAAKEPFDVLVVGGGPAGAAAAIYAARKGIRTGVVTERFGGQVLDTMGIENFISVQHTEGPRLVAQLEQHVKDYDVDVMNLQKAVSLKPANGDGLATIELESGASLRAKTVILSTGARWRQIGVPGEDEYRNKGVAYCPHCDGPLYKGKRTAVIGGGNSGVEAAIDLAGIVAHVTLIEFDSELRADAVLQTKLRSLPNVTVITSALTTEVTGDGEKVTGLVYRDRKTDEVHTLALEGIFVQIGLVPNTEWLGGALAMTNRGEIEIDSHLATSVPGVFAAGDVTTVPYKQIVIAMGEGSKAALSAFDYLIRH</sequence>
<keyword evidence="6" id="KW-0560">Oxidoreductase</keyword>
<dbReference type="GO" id="GO:0005829">
    <property type="term" value="C:cytosol"/>
    <property type="evidence" value="ECO:0007669"/>
    <property type="project" value="UniProtKB-ARBA"/>
</dbReference>
<dbReference type="CDD" id="cd03026">
    <property type="entry name" value="AhpF_NTD_C"/>
    <property type="match status" value="1"/>
</dbReference>
<evidence type="ECO:0000256" key="1">
    <source>
        <dbReference type="ARBA" id="ARBA00009333"/>
    </source>
</evidence>
<dbReference type="Proteomes" id="UP000321464">
    <property type="component" value="Unassembled WGS sequence"/>
</dbReference>
<evidence type="ECO:0000256" key="6">
    <source>
        <dbReference type="ARBA" id="ARBA00023002"/>
    </source>
</evidence>
<dbReference type="InterPro" id="IPR044142">
    <property type="entry name" value="AhpF_NTD_N"/>
</dbReference>
<keyword evidence="9 11" id="KW-0676">Redox-active center</keyword>
<feature type="domain" description="FAD/NAD(P)-binding" evidence="12">
    <location>
        <begin position="214"/>
        <end position="504"/>
    </location>
</feature>
<dbReference type="InterPro" id="IPR008255">
    <property type="entry name" value="Pyr_nucl-diS_OxRdtase_2_AS"/>
</dbReference>
<dbReference type="EMBL" id="BJYR01000001">
    <property type="protein sequence ID" value="GEN98231.1"/>
    <property type="molecule type" value="Genomic_DNA"/>
</dbReference>
<keyword evidence="5 10" id="KW-0274">FAD</keyword>